<dbReference type="Pfam" id="PF00230">
    <property type="entry name" value="MIP"/>
    <property type="match status" value="1"/>
</dbReference>
<dbReference type="EMBL" id="SRLC01000002">
    <property type="protein sequence ID" value="TGE21849.1"/>
    <property type="molecule type" value="Genomic_DNA"/>
</dbReference>
<comment type="subcellular location">
    <subcellularLocation>
        <location evidence="1">Membrane</location>
        <topology evidence="1">Multi-pass membrane protein</topology>
    </subcellularLocation>
</comment>
<feature type="transmembrane region" description="Helical" evidence="7">
    <location>
        <begin position="120"/>
        <end position="139"/>
    </location>
</feature>
<comment type="similarity">
    <text evidence="6">Belongs to the MIP/aquaporin (TC 1.A.8) family.</text>
</comment>
<keyword evidence="2 6" id="KW-0813">Transport</keyword>
<dbReference type="Proteomes" id="UP000297549">
    <property type="component" value="Unassembled WGS sequence"/>
</dbReference>
<feature type="transmembrane region" description="Helical" evidence="7">
    <location>
        <begin position="83"/>
        <end position="105"/>
    </location>
</feature>
<feature type="transmembrane region" description="Helical" evidence="7">
    <location>
        <begin position="151"/>
        <end position="173"/>
    </location>
</feature>
<evidence type="ECO:0000256" key="7">
    <source>
        <dbReference type="SAM" id="Phobius"/>
    </source>
</evidence>
<dbReference type="InterPro" id="IPR000425">
    <property type="entry name" value="MIP"/>
</dbReference>
<keyword evidence="3 6" id="KW-0812">Transmembrane</keyword>
<evidence type="ECO:0000256" key="1">
    <source>
        <dbReference type="ARBA" id="ARBA00004141"/>
    </source>
</evidence>
<evidence type="ECO:0000256" key="2">
    <source>
        <dbReference type="ARBA" id="ARBA00022448"/>
    </source>
</evidence>
<proteinExistence type="inferred from homology"/>
<dbReference type="PANTHER" id="PTHR45724:SF13">
    <property type="entry name" value="AQUAPORIN NIP1-1-RELATED"/>
    <property type="match status" value="1"/>
</dbReference>
<evidence type="ECO:0000256" key="5">
    <source>
        <dbReference type="ARBA" id="ARBA00023136"/>
    </source>
</evidence>
<feature type="transmembrane region" description="Helical" evidence="7">
    <location>
        <begin position="9"/>
        <end position="29"/>
    </location>
</feature>
<dbReference type="AlphaFoldDB" id="A0A4Z0PWZ8"/>
<accession>A0A4Z0PWZ8</accession>
<dbReference type="GO" id="GO:0015267">
    <property type="term" value="F:channel activity"/>
    <property type="evidence" value="ECO:0007669"/>
    <property type="project" value="InterPro"/>
</dbReference>
<dbReference type="OrthoDB" id="9807293at2"/>
<evidence type="ECO:0000313" key="8">
    <source>
        <dbReference type="EMBL" id="TGE21849.1"/>
    </source>
</evidence>
<dbReference type="PANTHER" id="PTHR45724">
    <property type="entry name" value="AQUAPORIN NIP2-1"/>
    <property type="match status" value="1"/>
</dbReference>
<name>A0A4Z0PWZ8_9BACT</name>
<comment type="caution">
    <text evidence="8">The sequence shown here is derived from an EMBL/GenBank/DDBJ whole genome shotgun (WGS) entry which is preliminary data.</text>
</comment>
<dbReference type="PRINTS" id="PR00783">
    <property type="entry name" value="MINTRINSICP"/>
</dbReference>
<dbReference type="SUPFAM" id="SSF81338">
    <property type="entry name" value="Aquaporin-like"/>
    <property type="match status" value="1"/>
</dbReference>
<dbReference type="InterPro" id="IPR023271">
    <property type="entry name" value="Aquaporin-like"/>
</dbReference>
<dbReference type="InterPro" id="IPR022357">
    <property type="entry name" value="MIP_CS"/>
</dbReference>
<dbReference type="RefSeq" id="WP_135464394.1">
    <property type="nucleotide sequence ID" value="NZ_SRLC01000002.1"/>
</dbReference>
<dbReference type="InterPro" id="IPR034294">
    <property type="entry name" value="Aquaporin_transptr"/>
</dbReference>
<keyword evidence="5 7" id="KW-0472">Membrane</keyword>
<evidence type="ECO:0000256" key="3">
    <source>
        <dbReference type="ARBA" id="ARBA00022692"/>
    </source>
</evidence>
<reference evidence="8 9" key="1">
    <citation type="submission" date="2019-04" db="EMBL/GenBank/DDBJ databases">
        <authorList>
            <person name="Feng G."/>
            <person name="Zhang J."/>
            <person name="Zhu H."/>
        </authorList>
    </citation>
    <scope>NUCLEOTIDE SEQUENCE [LARGE SCALE GENOMIC DNA]</scope>
    <source>
        <strain evidence="8 9">JCM 31653</strain>
    </source>
</reference>
<dbReference type="GO" id="GO:0016020">
    <property type="term" value="C:membrane"/>
    <property type="evidence" value="ECO:0007669"/>
    <property type="project" value="UniProtKB-SubCell"/>
</dbReference>
<keyword evidence="9" id="KW-1185">Reference proteome</keyword>
<keyword evidence="4 7" id="KW-1133">Transmembrane helix</keyword>
<evidence type="ECO:0000313" key="9">
    <source>
        <dbReference type="Proteomes" id="UP000297549"/>
    </source>
</evidence>
<feature type="transmembrane region" description="Helical" evidence="7">
    <location>
        <begin position="35"/>
        <end position="53"/>
    </location>
</feature>
<evidence type="ECO:0000256" key="6">
    <source>
        <dbReference type="RuleBase" id="RU000477"/>
    </source>
</evidence>
<organism evidence="8 9">
    <name type="scientific">Hymenobacter aquaticus</name>
    <dbReference type="NCBI Taxonomy" id="1867101"/>
    <lineage>
        <taxon>Bacteria</taxon>
        <taxon>Pseudomonadati</taxon>
        <taxon>Bacteroidota</taxon>
        <taxon>Cytophagia</taxon>
        <taxon>Cytophagales</taxon>
        <taxon>Hymenobacteraceae</taxon>
        <taxon>Hymenobacter</taxon>
    </lineage>
</organism>
<evidence type="ECO:0000256" key="4">
    <source>
        <dbReference type="ARBA" id="ARBA00022989"/>
    </source>
</evidence>
<feature type="transmembrane region" description="Helical" evidence="7">
    <location>
        <begin position="193"/>
        <end position="214"/>
    </location>
</feature>
<sequence>MKTLLRHCLLAEVLGTAVLMLFGTGAAVVEEQTHALGHGGVAAAFGLVVLVLIQSLGHVSGAHVNPAVTLGFWAAGRFPGRRVLPYVAAQLAGAFAGSALVRLIATPGSTLGATLPAHDVAQAFGIELFLTFWLMLVILRVTSSFYEQGLLVGLTISATVWLEALVGGPLSGASMNPARSLAPALLSGHLTAAWLYVVAPAAGALLAVVTNRLLDLRPSPEA</sequence>
<protein>
    <submittedName>
        <fullName evidence="8">Aquaporin</fullName>
    </submittedName>
</protein>
<dbReference type="Gene3D" id="1.20.1080.10">
    <property type="entry name" value="Glycerol uptake facilitator protein"/>
    <property type="match status" value="1"/>
</dbReference>
<gene>
    <name evidence="8" type="ORF">E5K00_16410</name>
</gene>
<dbReference type="PROSITE" id="PS00221">
    <property type="entry name" value="MIP"/>
    <property type="match status" value="1"/>
</dbReference>